<feature type="compositionally biased region" description="Low complexity" evidence="2">
    <location>
        <begin position="1502"/>
        <end position="1512"/>
    </location>
</feature>
<feature type="compositionally biased region" description="Pro residues" evidence="2">
    <location>
        <begin position="75"/>
        <end position="86"/>
    </location>
</feature>
<dbReference type="PANTHER" id="PTHR45725">
    <property type="entry name" value="FORMIN HOMOLOGY 2 FAMILY MEMBER"/>
    <property type="match status" value="1"/>
</dbReference>
<organism evidence="5 6">
    <name type="scientific">Triparma laevis f. longispina</name>
    <dbReference type="NCBI Taxonomy" id="1714387"/>
    <lineage>
        <taxon>Eukaryota</taxon>
        <taxon>Sar</taxon>
        <taxon>Stramenopiles</taxon>
        <taxon>Ochrophyta</taxon>
        <taxon>Bolidophyceae</taxon>
        <taxon>Parmales</taxon>
        <taxon>Triparmaceae</taxon>
        <taxon>Triparma</taxon>
    </lineage>
</organism>
<name>A0A9W7F848_9STRA</name>
<sequence length="1546" mass="171475">MFTHLYDKVSSKVLGKLTSPNTGPSRGSSKKVHHPRDYDEDSGEDEWINEEAKVIFDNLDMHFITRQIVAMSRITPPPTSSQPPPTTNTNDSPQVSKLMSSLSESDNIQPLIFNLSDTPLSSTTLPTLSHQSVDIGWVSPGSKSQTPSIPHVFEICYQLKSYLSSSPTNLAMITCSNGKTRTGIVVACYMKYATLVDSSFDGFNRFCERRCSNLSTRKSISNSIPPSLKQFFRNFDDCCELSGFPNPETLVLKSIMISGVPVDDIPCIDIWSSSAQIYSSMDPNDSVSEERQQWDEEEGFFKVDLNILGDFVIICRFGGEYANDLNDPTKVLFRYANSTGFLCQGAYELGKEKVDMMKRYAGSFDEEDFKVTLLFDVPEQNADSPPESLPIVCTEGEAYDAGWASLSKHHALFPSSEACEIIVDKGYPLEVATIALQLGNNDVQRAIELLRETLGTLCDRLGANSSSNRKNSEHDGGIVIRRSNSEGQLNFIDVTNSDRIKIQEDNFESEEDESSKLLHAIEKLNLKLENEDTADTVFVSKNDAASPLTSDLVVLTPPPAPSGNEIDRAISGRRHDKRRVTLASNIPSHDLASTPPKQAHFGQDYEVDEENNKFVDARSLATPPVKPNPRRESRSKTNPETIKSPVQTLFAPDNTNDTNDTNNKAESSSEDTTSTISADPSDEVKDMLMQLTQAGISLEDLIKMKQGSLPWNEVERRSSNAAAVATTTLTLSTTPVKKVENTAEETPLPANPADALKQLFAKQAATQKKVEEIPNPPLPANPADAMKQMFAKRAAAAQIPNPTPTPPLTNPADAMKAMLAKKLQNAEPTPTPPTQPQSVSTVGSGILSTTSSGTPLNKDPNFTKYFKMMKMGIPLPAVKQQMMKDDIDPDILDQDHNAPYTPKPALKDDPRYAKYFKMLKMMIPLPAVKQAMMKDDVNPHILDCDHNKPLPKIIPGLKEKLKKKPKEQKTWDKSAPKLKDDERFTKYFKMRKMGLPVGAVQNAMAKDGVDPKIMDMDPEKSLSQHEAEKDDEGDEKVVEEKRRRKKLDWKPIGKDKVDKDSIWGDVSGLNLDLDMEEFDTLFVAQPSPDQKAKKKKAVTNEDGTPKKKKASVQTIDPKRGMNCGISLARIKIAFPVVAEAIDMLKENVVTPEQLMVLKECLPDKDEKYGLEQYLKKNGPSVDELCEAEKFMCAVLSVSNPAQKIDALVLKSNFATRRNEVIETAKAVETACDDVRISHRLKKLLAIILKVGNQLNVDGGNKAHAFTIESLLKLNQAKAFDRKTSILHYLVMVVKRNDEKNNETLLKFKEDITSIVKAEKISFSQMVLDELRKLQKELTSLEKVAETESERIKGCGDEGLVASLRMSVSELAGQRSRLKTSDGTTHFDKAILDNNDLALTPIGRFSIDAKVALEETKAYAEKTQKKFNAVLKYFGENDSLTPIQFFSTLGAFVKAFDKAVEDVQKEDKRKEREKRLLKMKEEKEKEAERKKKLKEEGGGSGSPRGSASSRSSGGKVGELPTTPRQKGKIQASRRASTMTSTPNNFGF</sequence>
<dbReference type="InterPro" id="IPR051425">
    <property type="entry name" value="Formin_Homology"/>
</dbReference>
<dbReference type="Gene3D" id="3.90.190.10">
    <property type="entry name" value="Protein tyrosine phosphatase superfamily"/>
    <property type="match status" value="1"/>
</dbReference>
<evidence type="ECO:0000313" key="6">
    <source>
        <dbReference type="Proteomes" id="UP001165122"/>
    </source>
</evidence>
<dbReference type="GO" id="GO:0071203">
    <property type="term" value="C:WASH complex"/>
    <property type="evidence" value="ECO:0007669"/>
    <property type="project" value="InterPro"/>
</dbReference>
<dbReference type="Pfam" id="PF10152">
    <property type="entry name" value="CCDC53"/>
    <property type="match status" value="3"/>
</dbReference>
<reference evidence="6" key="1">
    <citation type="journal article" date="2023" name="Commun. Biol.">
        <title>Genome analysis of Parmales, the sister group of diatoms, reveals the evolutionary specialization of diatoms from phago-mixotrophs to photoautotrophs.</title>
        <authorList>
            <person name="Ban H."/>
            <person name="Sato S."/>
            <person name="Yoshikawa S."/>
            <person name="Yamada K."/>
            <person name="Nakamura Y."/>
            <person name="Ichinomiya M."/>
            <person name="Sato N."/>
            <person name="Blanc-Mathieu R."/>
            <person name="Endo H."/>
            <person name="Kuwata A."/>
            <person name="Ogata H."/>
        </authorList>
    </citation>
    <scope>NUCLEOTIDE SEQUENCE [LARGE SCALE GENOMIC DNA]</scope>
    <source>
        <strain evidence="6">NIES 3700</strain>
    </source>
</reference>
<accession>A0A9W7F848</accession>
<evidence type="ECO:0000256" key="1">
    <source>
        <dbReference type="SAM" id="Coils"/>
    </source>
</evidence>
<evidence type="ECO:0000256" key="2">
    <source>
        <dbReference type="SAM" id="MobiDB-lite"/>
    </source>
</evidence>
<feature type="region of interest" description="Disordered" evidence="2">
    <location>
        <begin position="74"/>
        <end position="100"/>
    </location>
</feature>
<feature type="compositionally biased region" description="Polar residues" evidence="2">
    <location>
        <begin position="18"/>
        <end position="27"/>
    </location>
</feature>
<feature type="domain" description="FH2" evidence="4">
    <location>
        <begin position="1034"/>
        <end position="1481"/>
    </location>
</feature>
<dbReference type="InterPro" id="IPR009060">
    <property type="entry name" value="UBA-like_sf"/>
</dbReference>
<feature type="domain" description="C2 tensin-type" evidence="3">
    <location>
        <begin position="247"/>
        <end position="378"/>
    </location>
</feature>
<dbReference type="PROSITE" id="PS51182">
    <property type="entry name" value="C2_TENSIN"/>
    <property type="match status" value="1"/>
</dbReference>
<feature type="coiled-coil region" evidence="1">
    <location>
        <begin position="1323"/>
        <end position="1350"/>
    </location>
</feature>
<protein>
    <recommendedName>
        <fullName evidence="7">Formin-like protein</fullName>
    </recommendedName>
</protein>
<keyword evidence="6" id="KW-1185">Reference proteome</keyword>
<dbReference type="Gene3D" id="1.20.58.2220">
    <property type="entry name" value="Formin, FH2 domain"/>
    <property type="match status" value="1"/>
</dbReference>
<keyword evidence="1" id="KW-0175">Coiled coil</keyword>
<feature type="compositionally biased region" description="Basic and acidic residues" evidence="2">
    <location>
        <begin position="1462"/>
        <end position="1496"/>
    </location>
</feature>
<feature type="compositionally biased region" description="Polar residues" evidence="2">
    <location>
        <begin position="1532"/>
        <end position="1546"/>
    </location>
</feature>
<dbReference type="InterPro" id="IPR014020">
    <property type="entry name" value="Tensin_C2-dom"/>
</dbReference>
<feature type="region of interest" description="Disordered" evidence="2">
    <location>
        <begin position="615"/>
        <end position="682"/>
    </location>
</feature>
<dbReference type="Proteomes" id="UP001165122">
    <property type="component" value="Unassembled WGS sequence"/>
</dbReference>
<proteinExistence type="predicted"/>
<dbReference type="InterPro" id="IPR019309">
    <property type="entry name" value="WASHC3"/>
</dbReference>
<feature type="region of interest" description="Disordered" evidence="2">
    <location>
        <begin position="1085"/>
        <end position="1112"/>
    </location>
</feature>
<dbReference type="PANTHER" id="PTHR45725:SF1">
    <property type="entry name" value="DISHEVELLED ASSOCIATED ACTIVATOR OF MORPHOGENESIS, ISOFORM D"/>
    <property type="match status" value="1"/>
</dbReference>
<feature type="region of interest" description="Disordered" evidence="2">
    <location>
        <begin position="825"/>
        <end position="854"/>
    </location>
</feature>
<dbReference type="Gene3D" id="2.60.40.1110">
    <property type="match status" value="1"/>
</dbReference>
<dbReference type="SUPFAM" id="SSF52799">
    <property type="entry name" value="(Phosphotyrosine protein) phosphatases II"/>
    <property type="match status" value="1"/>
</dbReference>
<dbReference type="InterPro" id="IPR029021">
    <property type="entry name" value="Prot-tyrosine_phosphatase-like"/>
</dbReference>
<evidence type="ECO:0000313" key="5">
    <source>
        <dbReference type="EMBL" id="GMI06819.1"/>
    </source>
</evidence>
<feature type="compositionally biased region" description="Basic and acidic residues" evidence="2">
    <location>
        <begin position="1009"/>
        <end position="1028"/>
    </location>
</feature>
<feature type="region of interest" description="Disordered" evidence="2">
    <location>
        <begin position="1009"/>
        <end position="1043"/>
    </location>
</feature>
<feature type="compositionally biased region" description="Low complexity" evidence="2">
    <location>
        <begin position="836"/>
        <end position="854"/>
    </location>
</feature>
<dbReference type="Pfam" id="PF02181">
    <property type="entry name" value="FH2"/>
    <property type="match status" value="1"/>
</dbReference>
<dbReference type="SUPFAM" id="SSF101447">
    <property type="entry name" value="Formin homology 2 domain (FH2 domain)"/>
    <property type="match status" value="1"/>
</dbReference>
<evidence type="ECO:0008006" key="7">
    <source>
        <dbReference type="Google" id="ProtNLM"/>
    </source>
</evidence>
<feature type="region of interest" description="Disordered" evidence="2">
    <location>
        <begin position="556"/>
        <end position="576"/>
    </location>
</feature>
<gene>
    <name evidence="5" type="ORF">TrLO_g6173</name>
</gene>
<dbReference type="SMART" id="SM01326">
    <property type="entry name" value="PTEN_C2"/>
    <property type="match status" value="1"/>
</dbReference>
<feature type="compositionally biased region" description="Low complexity" evidence="2">
    <location>
        <begin position="653"/>
        <end position="679"/>
    </location>
</feature>
<dbReference type="SMART" id="SM00498">
    <property type="entry name" value="FH2"/>
    <property type="match status" value="1"/>
</dbReference>
<feature type="region of interest" description="Disordered" evidence="2">
    <location>
        <begin position="14"/>
        <end position="45"/>
    </location>
</feature>
<dbReference type="InterPro" id="IPR042201">
    <property type="entry name" value="FH2_Formin_sf"/>
</dbReference>
<dbReference type="PROSITE" id="PS51444">
    <property type="entry name" value="FH2"/>
    <property type="match status" value="1"/>
</dbReference>
<feature type="compositionally biased region" description="Polar residues" evidence="2">
    <location>
        <begin position="638"/>
        <end position="647"/>
    </location>
</feature>
<dbReference type="SUPFAM" id="SSF46934">
    <property type="entry name" value="UBA-like"/>
    <property type="match status" value="1"/>
</dbReference>
<evidence type="ECO:0000259" key="4">
    <source>
        <dbReference type="PROSITE" id="PS51444"/>
    </source>
</evidence>
<dbReference type="EMBL" id="BRXW01000105">
    <property type="protein sequence ID" value="GMI06819.1"/>
    <property type="molecule type" value="Genomic_DNA"/>
</dbReference>
<dbReference type="InterPro" id="IPR015425">
    <property type="entry name" value="FH2_Formin"/>
</dbReference>
<feature type="region of interest" description="Disordered" evidence="2">
    <location>
        <begin position="1462"/>
        <end position="1546"/>
    </location>
</feature>
<dbReference type="OrthoDB" id="196074at2759"/>
<evidence type="ECO:0000259" key="3">
    <source>
        <dbReference type="PROSITE" id="PS51182"/>
    </source>
</evidence>
<comment type="caution">
    <text evidence="5">The sequence shown here is derived from an EMBL/GenBank/DDBJ whole genome shotgun (WGS) entry which is preliminary data.</text>
</comment>